<proteinExistence type="predicted"/>
<name>A0A674C5L5_SALTR</name>
<reference evidence="2" key="2">
    <citation type="submission" date="2025-09" db="UniProtKB">
        <authorList>
            <consortium name="Ensembl"/>
        </authorList>
    </citation>
    <scope>IDENTIFICATION</scope>
</reference>
<evidence type="ECO:0000313" key="3">
    <source>
        <dbReference type="Proteomes" id="UP000472277"/>
    </source>
</evidence>
<feature type="domain" description="SERTA" evidence="1">
    <location>
        <begin position="39"/>
        <end position="84"/>
    </location>
</feature>
<accession>A0A674C5L5</accession>
<keyword evidence="3" id="KW-1185">Reference proteome</keyword>
<sequence length="203" mass="22630">MLGHGVKRKQSCNEAEGLKVYLPEKAEVQAQGGSSYLPHLQQQQLVLSLCLDKLQRSRAELSLHRSVLLVNTLRQIQQDMQRDLPGSLDLSAQDGIWEEDGPLTCPGSSGQPRMANSLGYLMDLSLEDVFEDIDTSMYDSSDIPSALAGYPSWEPGYEGWPVLFWLCRVEIITEHGLDVQMFINDQHCQIIIIIVVVEGATSQ</sequence>
<dbReference type="Proteomes" id="UP000472277">
    <property type="component" value="Chromosome 25"/>
</dbReference>
<dbReference type="OMA" id="ESHCCEL"/>
<dbReference type="Ensembl" id="ENSSTUT00000083897.1">
    <property type="protein sequence ID" value="ENSSTUP00000078779.1"/>
    <property type="gene ID" value="ENSSTUG00000034775.1"/>
</dbReference>
<reference evidence="2" key="1">
    <citation type="submission" date="2025-08" db="UniProtKB">
        <authorList>
            <consortium name="Ensembl"/>
        </authorList>
    </citation>
    <scope>IDENTIFICATION</scope>
</reference>
<protein>
    <recommendedName>
        <fullName evidence="1">SERTA domain-containing protein</fullName>
    </recommendedName>
</protein>
<dbReference type="PROSITE" id="PS51053">
    <property type="entry name" value="SERTA"/>
    <property type="match status" value="1"/>
</dbReference>
<dbReference type="PANTHER" id="PTHR16277">
    <property type="entry name" value="CELL DIVISION CYCLE ASSOCIATED PROTEIN 4/SERTA DOMAIN-CONTAINING PROTEIN 2"/>
    <property type="match status" value="1"/>
</dbReference>
<dbReference type="AlphaFoldDB" id="A0A674C5L5"/>
<dbReference type="InterPro" id="IPR009263">
    <property type="entry name" value="SERTA_dom"/>
</dbReference>
<dbReference type="GO" id="GO:0005634">
    <property type="term" value="C:nucleus"/>
    <property type="evidence" value="ECO:0007669"/>
    <property type="project" value="TreeGrafter"/>
</dbReference>
<organism evidence="2 3">
    <name type="scientific">Salmo trutta</name>
    <name type="common">Brown trout</name>
    <dbReference type="NCBI Taxonomy" id="8032"/>
    <lineage>
        <taxon>Eukaryota</taxon>
        <taxon>Metazoa</taxon>
        <taxon>Chordata</taxon>
        <taxon>Craniata</taxon>
        <taxon>Vertebrata</taxon>
        <taxon>Euteleostomi</taxon>
        <taxon>Actinopterygii</taxon>
        <taxon>Neopterygii</taxon>
        <taxon>Teleostei</taxon>
        <taxon>Protacanthopterygii</taxon>
        <taxon>Salmoniformes</taxon>
        <taxon>Salmonidae</taxon>
        <taxon>Salmoninae</taxon>
        <taxon>Salmo</taxon>
    </lineage>
</organism>
<dbReference type="PANTHER" id="PTHR16277:SF16">
    <property type="entry name" value="SERTA DOMAIN-CONTAINING PROTEIN"/>
    <property type="match status" value="1"/>
</dbReference>
<evidence type="ECO:0000313" key="2">
    <source>
        <dbReference type="Ensembl" id="ENSSTUP00000078779.1"/>
    </source>
</evidence>
<dbReference type="InParanoid" id="A0A674C5L5"/>
<dbReference type="InterPro" id="IPR052262">
    <property type="entry name" value="E2F-SERTA_domain_protein"/>
</dbReference>
<dbReference type="GeneTree" id="ENSGT00940000180336"/>
<evidence type="ECO:0000259" key="1">
    <source>
        <dbReference type="PROSITE" id="PS51053"/>
    </source>
</evidence>
<dbReference type="Pfam" id="PF06031">
    <property type="entry name" value="SERTA"/>
    <property type="match status" value="1"/>
</dbReference>